<evidence type="ECO:0000256" key="1">
    <source>
        <dbReference type="ARBA" id="ARBA00001946"/>
    </source>
</evidence>
<dbReference type="InterPro" id="IPR027417">
    <property type="entry name" value="P-loop_NTPase"/>
</dbReference>
<dbReference type="OrthoDB" id="391988at2759"/>
<comment type="cofactor">
    <cofactor evidence="1">
        <name>Mg(2+)</name>
        <dbReference type="ChEBI" id="CHEBI:18420"/>
    </cofactor>
</comment>
<protein>
    <recommendedName>
        <fullName evidence="10">EngB-type G domain-containing protein</fullName>
    </recommendedName>
</protein>
<dbReference type="NCBIfam" id="TIGR03598">
    <property type="entry name" value="GTPase_YsxC"/>
    <property type="match status" value="1"/>
</dbReference>
<sequence length="292" mass="32552">MLTECVRYFALLSAIPHSIQTASSLANKFQFIRFRTTNIPPKRLGKKAKRLQNLSVHWLIDDIDTPPSLSASEIDYVNRLFQANSRLIVSTSDPNDLPEWNIPEVAFAGRSNCGKSSLINAMLGQQGLVRTSKTPGRTQLLNFFSVGGKKGSLPTMSVVDMPGYGFAKPPKAVVDAWDKLVGGYIENRQAGLLKNLFVLLDARRGITTIDHEFLDFLEAMESLYQIIFTKIDAVPKTELEKNIREVLAMKKLGSRRGMNPIVIATSTKEAFGIRQMQQQAVYMTGLLTKCVR</sequence>
<evidence type="ECO:0000313" key="11">
    <source>
        <dbReference type="EMBL" id="CCI49018.1"/>
    </source>
</evidence>
<dbReference type="GO" id="GO:0051301">
    <property type="term" value="P:cell division"/>
    <property type="evidence" value="ECO:0007669"/>
    <property type="project" value="UniProtKB-KW"/>
</dbReference>
<dbReference type="PROSITE" id="PS51706">
    <property type="entry name" value="G_ENGB"/>
    <property type="match status" value="1"/>
</dbReference>
<gene>
    <name evidence="11" type="ORF">BN9_102720</name>
</gene>
<dbReference type="EMBL" id="CAIX01000267">
    <property type="protein sequence ID" value="CCI49018.1"/>
    <property type="molecule type" value="Genomic_DNA"/>
</dbReference>
<accession>A0A024GR54</accession>
<keyword evidence="8" id="KW-0717">Septation</keyword>
<dbReference type="InParanoid" id="A0A024GR54"/>
<evidence type="ECO:0000256" key="7">
    <source>
        <dbReference type="ARBA" id="ARBA00023134"/>
    </source>
</evidence>
<dbReference type="HAMAP" id="MF_00321">
    <property type="entry name" value="GTPase_EngB"/>
    <property type="match status" value="1"/>
</dbReference>
<evidence type="ECO:0000256" key="6">
    <source>
        <dbReference type="ARBA" id="ARBA00022842"/>
    </source>
</evidence>
<keyword evidence="5" id="KW-0547">Nucleotide-binding</keyword>
<evidence type="ECO:0000256" key="8">
    <source>
        <dbReference type="ARBA" id="ARBA00023210"/>
    </source>
</evidence>
<dbReference type="GO" id="GO:0005525">
    <property type="term" value="F:GTP binding"/>
    <property type="evidence" value="ECO:0007669"/>
    <property type="project" value="UniProtKB-KW"/>
</dbReference>
<evidence type="ECO:0000256" key="9">
    <source>
        <dbReference type="ARBA" id="ARBA00023306"/>
    </source>
</evidence>
<dbReference type="Proteomes" id="UP000053237">
    <property type="component" value="Unassembled WGS sequence"/>
</dbReference>
<proteinExistence type="inferred from homology"/>
<dbReference type="PANTHER" id="PTHR11649">
    <property type="entry name" value="MSS1/TRME-RELATED GTP-BINDING PROTEIN"/>
    <property type="match status" value="1"/>
</dbReference>
<keyword evidence="12" id="KW-1185">Reference proteome</keyword>
<dbReference type="STRING" id="65357.A0A024GR54"/>
<evidence type="ECO:0000256" key="3">
    <source>
        <dbReference type="ARBA" id="ARBA00022618"/>
    </source>
</evidence>
<dbReference type="SUPFAM" id="SSF52540">
    <property type="entry name" value="P-loop containing nucleoside triphosphate hydrolases"/>
    <property type="match status" value="1"/>
</dbReference>
<keyword evidence="9" id="KW-0131">Cell cycle</keyword>
<evidence type="ECO:0000256" key="4">
    <source>
        <dbReference type="ARBA" id="ARBA00022723"/>
    </source>
</evidence>
<keyword evidence="7" id="KW-0342">GTP-binding</keyword>
<dbReference type="InterPro" id="IPR030393">
    <property type="entry name" value="G_ENGB_dom"/>
</dbReference>
<dbReference type="Gene3D" id="3.40.50.300">
    <property type="entry name" value="P-loop containing nucleotide triphosphate hydrolases"/>
    <property type="match status" value="1"/>
</dbReference>
<dbReference type="PANTHER" id="PTHR11649:SF13">
    <property type="entry name" value="ENGB-TYPE G DOMAIN-CONTAINING PROTEIN"/>
    <property type="match status" value="1"/>
</dbReference>
<reference evidence="11 12" key="1">
    <citation type="submission" date="2012-05" db="EMBL/GenBank/DDBJ databases">
        <title>Recombination and specialization in a pathogen metapopulation.</title>
        <authorList>
            <person name="Gardiner A."/>
            <person name="Kemen E."/>
            <person name="Schultz-Larsen T."/>
            <person name="MacLean D."/>
            <person name="Van Oosterhout C."/>
            <person name="Jones J.D.G."/>
        </authorList>
    </citation>
    <scope>NUCLEOTIDE SEQUENCE [LARGE SCALE GENOMIC DNA]</scope>
    <source>
        <strain evidence="11 12">Ac Nc2</strain>
    </source>
</reference>
<dbReference type="InterPro" id="IPR006073">
    <property type="entry name" value="GTP-bd"/>
</dbReference>
<comment type="similarity">
    <text evidence="2">Belongs to the TRAFAC class TrmE-Era-EngA-EngB-Septin-like GTPase superfamily. EngB GTPase family.</text>
</comment>
<dbReference type="CDD" id="cd01876">
    <property type="entry name" value="YihA_EngB"/>
    <property type="match status" value="1"/>
</dbReference>
<keyword evidence="4" id="KW-0479">Metal-binding</keyword>
<comment type="caution">
    <text evidence="11">The sequence shown here is derived from an EMBL/GenBank/DDBJ whole genome shotgun (WGS) entry which is preliminary data.</text>
</comment>
<dbReference type="GO" id="GO:0046872">
    <property type="term" value="F:metal ion binding"/>
    <property type="evidence" value="ECO:0007669"/>
    <property type="project" value="UniProtKB-KW"/>
</dbReference>
<name>A0A024GR54_9STRA</name>
<dbReference type="InterPro" id="IPR019987">
    <property type="entry name" value="GTP-bd_ribosome_bio_YsxC"/>
</dbReference>
<evidence type="ECO:0000259" key="10">
    <source>
        <dbReference type="PROSITE" id="PS51706"/>
    </source>
</evidence>
<evidence type="ECO:0000313" key="12">
    <source>
        <dbReference type="Proteomes" id="UP000053237"/>
    </source>
</evidence>
<keyword evidence="6" id="KW-0460">Magnesium</keyword>
<evidence type="ECO:0000256" key="5">
    <source>
        <dbReference type="ARBA" id="ARBA00022741"/>
    </source>
</evidence>
<keyword evidence="3" id="KW-0132">Cell division</keyword>
<dbReference type="AlphaFoldDB" id="A0A024GR54"/>
<feature type="domain" description="EngB-type G" evidence="10">
    <location>
        <begin position="101"/>
        <end position="286"/>
    </location>
</feature>
<evidence type="ECO:0000256" key="2">
    <source>
        <dbReference type="ARBA" id="ARBA00009638"/>
    </source>
</evidence>
<dbReference type="Pfam" id="PF01926">
    <property type="entry name" value="MMR_HSR1"/>
    <property type="match status" value="1"/>
</dbReference>
<organism evidence="11 12">
    <name type="scientific">Albugo candida</name>
    <dbReference type="NCBI Taxonomy" id="65357"/>
    <lineage>
        <taxon>Eukaryota</taxon>
        <taxon>Sar</taxon>
        <taxon>Stramenopiles</taxon>
        <taxon>Oomycota</taxon>
        <taxon>Peronosporomycetes</taxon>
        <taxon>Albuginales</taxon>
        <taxon>Albuginaceae</taxon>
        <taxon>Albugo</taxon>
    </lineage>
</organism>